<dbReference type="GO" id="GO:0016787">
    <property type="term" value="F:hydrolase activity"/>
    <property type="evidence" value="ECO:0007669"/>
    <property type="project" value="UniProtKB-KW"/>
</dbReference>
<dbReference type="PANTHER" id="PTHR48081:SF8">
    <property type="entry name" value="ALPHA_BETA HYDROLASE FOLD-3 DOMAIN-CONTAINING PROTEIN-RELATED"/>
    <property type="match status" value="1"/>
</dbReference>
<dbReference type="RefSeq" id="WP_231013196.1">
    <property type="nucleotide sequence ID" value="NZ_BAAAEW010000019.1"/>
</dbReference>
<dbReference type="PROSITE" id="PS01173">
    <property type="entry name" value="LIPASE_GDXG_HIS"/>
    <property type="match status" value="1"/>
</dbReference>
<reference evidence="5" key="1">
    <citation type="journal article" date="2019" name="Int. J. Syst. Evol. Microbiol.">
        <title>The Global Catalogue of Microorganisms (GCM) 10K type strain sequencing project: providing services to taxonomists for standard genome sequencing and annotation.</title>
        <authorList>
            <consortium name="The Broad Institute Genomics Platform"/>
            <consortium name="The Broad Institute Genome Sequencing Center for Infectious Disease"/>
            <person name="Wu L."/>
            <person name="Ma J."/>
        </authorList>
    </citation>
    <scope>NUCLEOTIDE SEQUENCE [LARGE SCALE GENOMIC DNA]</scope>
    <source>
        <strain evidence="5">JCM 15503</strain>
    </source>
</reference>
<gene>
    <name evidence="4" type="ORF">GCM10009107_30060</name>
</gene>
<evidence type="ECO:0000313" key="5">
    <source>
        <dbReference type="Proteomes" id="UP001500279"/>
    </source>
</evidence>
<dbReference type="Gene3D" id="3.40.50.1820">
    <property type="entry name" value="alpha/beta hydrolase"/>
    <property type="match status" value="1"/>
</dbReference>
<sequence>MPPLHPDLEAFLELAAAPSRTPMSAMRPAQAREAYVQSSLLLDLPGAALPVEPLTLPCRDGTRLPARLYLGAHGRTGPSPVLLFFHGGGYVLGNCDSHDALCRDLAHAAQCAVLSVDYRLAPEHRFPSAFEDAEDAHRWLLAHGAAWPLDTQRLAIGGDSVGGTLATALCLAAREAGRPQPCLQLLLYPCTAAWQDSPSHQRYATGHLLEQATLQWMFQQCLRSEADRQDWRFAPLQAASLAGLAPAGIALAEHDPLVDEGLAYAERLRAAGVPVALKVYEGMVHDFARLGQIVPDAALQLRQDLAAQLRAAFA</sequence>
<comment type="caution">
    <text evidence="4">The sequence shown here is derived from an EMBL/GenBank/DDBJ whole genome shotgun (WGS) entry which is preliminary data.</text>
</comment>
<feature type="domain" description="Alpha/beta hydrolase fold-3" evidence="3">
    <location>
        <begin position="82"/>
        <end position="288"/>
    </location>
</feature>
<accession>A0ABP3VB19</accession>
<evidence type="ECO:0000313" key="4">
    <source>
        <dbReference type="EMBL" id="GAA0754030.1"/>
    </source>
</evidence>
<evidence type="ECO:0000256" key="2">
    <source>
        <dbReference type="ARBA" id="ARBA00022801"/>
    </source>
</evidence>
<protein>
    <submittedName>
        <fullName evidence="4">Alpha/beta hydrolase</fullName>
    </submittedName>
</protein>
<dbReference type="SUPFAM" id="SSF53474">
    <property type="entry name" value="alpha/beta-Hydrolases"/>
    <property type="match status" value="1"/>
</dbReference>
<evidence type="ECO:0000256" key="1">
    <source>
        <dbReference type="ARBA" id="ARBA00010515"/>
    </source>
</evidence>
<dbReference type="Proteomes" id="UP001500279">
    <property type="component" value="Unassembled WGS sequence"/>
</dbReference>
<dbReference type="PANTHER" id="PTHR48081">
    <property type="entry name" value="AB HYDROLASE SUPERFAMILY PROTEIN C4A8.06C"/>
    <property type="match status" value="1"/>
</dbReference>
<dbReference type="InterPro" id="IPR013094">
    <property type="entry name" value="AB_hydrolase_3"/>
</dbReference>
<comment type="similarity">
    <text evidence="1">Belongs to the 'GDXG' lipolytic enzyme family.</text>
</comment>
<proteinExistence type="inferred from homology"/>
<dbReference type="EMBL" id="BAAAEW010000019">
    <property type="protein sequence ID" value="GAA0754030.1"/>
    <property type="molecule type" value="Genomic_DNA"/>
</dbReference>
<organism evidence="4 5">
    <name type="scientific">Ideonella azotifigens</name>
    <dbReference type="NCBI Taxonomy" id="513160"/>
    <lineage>
        <taxon>Bacteria</taxon>
        <taxon>Pseudomonadati</taxon>
        <taxon>Pseudomonadota</taxon>
        <taxon>Betaproteobacteria</taxon>
        <taxon>Burkholderiales</taxon>
        <taxon>Sphaerotilaceae</taxon>
        <taxon>Ideonella</taxon>
    </lineage>
</organism>
<keyword evidence="2 4" id="KW-0378">Hydrolase</keyword>
<keyword evidence="5" id="KW-1185">Reference proteome</keyword>
<dbReference type="InterPro" id="IPR050300">
    <property type="entry name" value="GDXG_lipolytic_enzyme"/>
</dbReference>
<dbReference type="InterPro" id="IPR029058">
    <property type="entry name" value="AB_hydrolase_fold"/>
</dbReference>
<dbReference type="Pfam" id="PF07859">
    <property type="entry name" value="Abhydrolase_3"/>
    <property type="match status" value="1"/>
</dbReference>
<evidence type="ECO:0000259" key="3">
    <source>
        <dbReference type="Pfam" id="PF07859"/>
    </source>
</evidence>
<name>A0ABP3VB19_9BURK</name>
<dbReference type="InterPro" id="IPR002168">
    <property type="entry name" value="Lipase_GDXG_HIS_AS"/>
</dbReference>